<feature type="coiled-coil region" evidence="1">
    <location>
        <begin position="105"/>
        <end position="174"/>
    </location>
</feature>
<dbReference type="RefSeq" id="WP_162032525.1">
    <property type="nucleotide sequence ID" value="NZ_CACVBR010000011.1"/>
</dbReference>
<keyword evidence="6" id="KW-1185">Reference proteome</keyword>
<feature type="domain" description="Phage tail tape measure protein" evidence="4">
    <location>
        <begin position="325"/>
        <end position="469"/>
    </location>
</feature>
<evidence type="ECO:0000313" key="6">
    <source>
        <dbReference type="Proteomes" id="UP000445144"/>
    </source>
</evidence>
<keyword evidence="3" id="KW-0812">Transmembrane</keyword>
<evidence type="ECO:0000256" key="3">
    <source>
        <dbReference type="SAM" id="Phobius"/>
    </source>
</evidence>
<feature type="coiled-coil region" evidence="1">
    <location>
        <begin position="35"/>
        <end position="69"/>
    </location>
</feature>
<evidence type="ECO:0000313" key="5">
    <source>
        <dbReference type="EMBL" id="CAA7195443.1"/>
    </source>
</evidence>
<dbReference type="PANTHER" id="PTHR31915">
    <property type="entry name" value="SKICH DOMAIN-CONTAINING PROTEIN"/>
    <property type="match status" value="1"/>
</dbReference>
<dbReference type="EMBL" id="CACVBR010000011">
    <property type="protein sequence ID" value="CAA7195443.1"/>
    <property type="molecule type" value="Genomic_DNA"/>
</dbReference>
<keyword evidence="1" id="KW-0175">Coiled coil</keyword>
<dbReference type="PANTHER" id="PTHR31915:SF6">
    <property type="entry name" value="SKICH DOMAIN-CONTAINING PROTEIN"/>
    <property type="match status" value="1"/>
</dbReference>
<reference evidence="5 6" key="1">
    <citation type="submission" date="2020-01" db="EMBL/GenBank/DDBJ databases">
        <authorList>
            <person name="Rodrigo-Torres L."/>
            <person name="Arahal R. D."/>
            <person name="Lucena T."/>
        </authorList>
    </citation>
    <scope>NUCLEOTIDE SEQUENCE [LARGE SCALE GENOMIC DNA]</scope>
    <source>
        <strain evidence="5 6">CECT 9293</strain>
    </source>
</reference>
<dbReference type="Pfam" id="PF10145">
    <property type="entry name" value="PhageMin_Tail"/>
    <property type="match status" value="1"/>
</dbReference>
<organism evidence="5 6">
    <name type="scientific">Chryseobacterium potabilaquae</name>
    <dbReference type="NCBI Taxonomy" id="2675057"/>
    <lineage>
        <taxon>Bacteria</taxon>
        <taxon>Pseudomonadati</taxon>
        <taxon>Bacteroidota</taxon>
        <taxon>Flavobacteriia</taxon>
        <taxon>Flavobacteriales</taxon>
        <taxon>Weeksellaceae</taxon>
        <taxon>Chryseobacterium group</taxon>
        <taxon>Chryseobacterium</taxon>
    </lineage>
</organism>
<name>A0A6N4XAE4_9FLAO</name>
<protein>
    <submittedName>
        <fullName evidence="5">Chromosome partition protein Smc</fullName>
    </submittedName>
</protein>
<keyword evidence="3" id="KW-1133">Transmembrane helix</keyword>
<evidence type="ECO:0000256" key="1">
    <source>
        <dbReference type="SAM" id="Coils"/>
    </source>
</evidence>
<feature type="coiled-coil region" evidence="1">
    <location>
        <begin position="758"/>
        <end position="819"/>
    </location>
</feature>
<dbReference type="Proteomes" id="UP000445144">
    <property type="component" value="Unassembled WGS sequence"/>
</dbReference>
<proteinExistence type="predicted"/>
<accession>A0A6N4XAE4</accession>
<feature type="coiled-coil region" evidence="1">
    <location>
        <begin position="995"/>
        <end position="1022"/>
    </location>
</feature>
<feature type="region of interest" description="Disordered" evidence="2">
    <location>
        <begin position="734"/>
        <end position="754"/>
    </location>
</feature>
<sequence length="1250" mass="138462">MNQNIDLGTFTWDTTKLSDQIAANYLAMQRLSGAIRDANKVIKQSGDTIKEYEKRIESEQRAQQRLTNQLENGYISQEKYNEEIEKSNQLIDGFIDQQQDAIRTQANYAVEVTRTQQQLREMRQEQTELNNLMSAGRTEIQGNEGSYKELNRELSALKIEAKNLGAEMIKLEQSGKKNTEEYRNLASRLAEVTVEEQMLNEQLANLDSSLGDNQRNVGNYKEAISSAFAEISQGTLQMLSGNTQEGFNSVKNGFKGIYDNARMLISFLISNPLTGVLVGILAIGVGIYQGASYMIQYNESIKENIKLTQDLTGTLGKAADNIRVKAQALSETFGDDFGEVLKTANTLAKQLGVTYEEAFDKIEQGYIRGANANGDFLDRLSEYGPLLDKYGFDLEEIIGLQIQAQQQGLFGDKFEDSIKEAGLSLEEFTKAQSDAISNAFGKTFSDRISHDVNSGVITVKDALILMSAEAKKQGLSVQQFGILTADVFKGAGEDIGGARVLFENIYQGIDNLQEPLTQVQQKTLDLSKANYELAKAKDDALKSDSLMEFISNMNLFLIKAETVFYKFIGIVTEVIGWIDQLTGSSELFGEIWDALSQYANQLWKAVEAVVDVFNDLFEALGLSNNETQSYIKSILKVLNPLHLLKFSIEAITLGFKTFSAVIQSSRISLTAFAVSIKSIFTQLVSAAKSFMSLDFEGGLSTLKNINISKEFANARKEAERIVALNKTQKIDPPNKVKDLSFVNDKNQSTTQADRDAEAKAAEEARKKAEADIKRGENKRITDAKKSAVDAKKALEEEAKRELEIARVAAEQKSDLAKTELAEYILNNAEKYKNDKTLLKSKLDDQKNYFDTVRKLQEQINNQEEVAKIFAVQQKIDELNKKKELNQNDLNEIRNLNIEIENIHKEYSNKDIELTHQTNEKKKELDKNYEEQVLEQRKLARAIDFQQNILDLEDGHASEYVIKQVQLDEDTQQKLDQFLKENELKRELDQEDYDINTEINAQRKELENQIAIIDDENEKLRIENQLGQISIIEQQYAQSRKQIDDSITQSKLNGFATVFGAAKQAFGDQTAVGKAAAIAETTINTYKAAQSAYSALAGIPVVGPALGGAAAAFAVITGLKNVQKIVSTKDTFASGGLIQGASHSSGGVPIMTPQGMIEAEGGEVIINKVSSRLFRNELSAINQAGGGAKFAAGGIVGSNLASVQNLFKINTPNITLEQDAISQITSAIYSGSQSGISDMADSRKIQQGASF</sequence>
<feature type="transmembrane region" description="Helical" evidence="3">
    <location>
        <begin position="264"/>
        <end position="288"/>
    </location>
</feature>
<dbReference type="InterPro" id="IPR010090">
    <property type="entry name" value="Phage_tape_meas"/>
</dbReference>
<dbReference type="InterPro" id="IPR051002">
    <property type="entry name" value="UBA_autophagy_assoc_protein"/>
</dbReference>
<evidence type="ECO:0000259" key="4">
    <source>
        <dbReference type="Pfam" id="PF10145"/>
    </source>
</evidence>
<feature type="coiled-coil region" evidence="1">
    <location>
        <begin position="845"/>
        <end position="912"/>
    </location>
</feature>
<gene>
    <name evidence="5" type="primary">smc_3</name>
    <name evidence="5" type="ORF">CHRY9293_01641</name>
</gene>
<dbReference type="AlphaFoldDB" id="A0A6N4XAE4"/>
<evidence type="ECO:0000256" key="2">
    <source>
        <dbReference type="SAM" id="MobiDB-lite"/>
    </source>
</evidence>
<keyword evidence="3" id="KW-0472">Membrane</keyword>